<evidence type="ECO:0000259" key="2">
    <source>
        <dbReference type="Pfam" id="PF00117"/>
    </source>
</evidence>
<organism evidence="3 4">
    <name type="scientific">Meridianimarinicoccus roseus</name>
    <dbReference type="NCBI Taxonomy" id="2072018"/>
    <lineage>
        <taxon>Bacteria</taxon>
        <taxon>Pseudomonadati</taxon>
        <taxon>Pseudomonadota</taxon>
        <taxon>Alphaproteobacteria</taxon>
        <taxon>Rhodobacterales</taxon>
        <taxon>Paracoccaceae</taxon>
        <taxon>Meridianimarinicoccus</taxon>
    </lineage>
</organism>
<dbReference type="CDD" id="cd01741">
    <property type="entry name" value="GATase1_1"/>
    <property type="match status" value="1"/>
</dbReference>
<name>A0A2V2LFK5_9RHOB</name>
<keyword evidence="3" id="KW-0808">Transferase</keyword>
<evidence type="ECO:0000313" key="3">
    <source>
        <dbReference type="EMBL" id="PWR04225.1"/>
    </source>
</evidence>
<feature type="compositionally biased region" description="Low complexity" evidence="1">
    <location>
        <begin position="231"/>
        <end position="247"/>
    </location>
</feature>
<comment type="caution">
    <text evidence="3">The sequence shown here is derived from an EMBL/GenBank/DDBJ whole genome shotgun (WGS) entry which is preliminary data.</text>
</comment>
<dbReference type="AlphaFoldDB" id="A0A2V2LFK5"/>
<feature type="region of interest" description="Disordered" evidence="1">
    <location>
        <begin position="231"/>
        <end position="254"/>
    </location>
</feature>
<feature type="domain" description="Glutamine amidotransferase" evidence="2">
    <location>
        <begin position="79"/>
        <end position="180"/>
    </location>
</feature>
<dbReference type="PANTHER" id="PTHR42695">
    <property type="entry name" value="GLUTAMINE AMIDOTRANSFERASE YLR126C-RELATED"/>
    <property type="match status" value="1"/>
</dbReference>
<evidence type="ECO:0000313" key="4">
    <source>
        <dbReference type="Proteomes" id="UP000245680"/>
    </source>
</evidence>
<dbReference type="GO" id="GO:0016740">
    <property type="term" value="F:transferase activity"/>
    <property type="evidence" value="ECO:0007669"/>
    <property type="project" value="UniProtKB-KW"/>
</dbReference>
<dbReference type="InterPro" id="IPR044992">
    <property type="entry name" value="ChyE-like"/>
</dbReference>
<proteinExistence type="predicted"/>
<dbReference type="PROSITE" id="PS51273">
    <property type="entry name" value="GATASE_TYPE_1"/>
    <property type="match status" value="1"/>
</dbReference>
<sequence>MHIGILECGPTPVEIAERHGTYPQLFARLLDAPGRTFASWCVHGMEFPPGGSADADAWLLTGSRHGCYDPLPFIAPLEAFIRAARAAGRPMAGICFGHQVMAQALGGRVEKSKRGWGFGRQVYDMGDAGEMAVTAIHQDQVVRAPQGAEVIARNAFCPIAGLRYGNWGLSVQPHPEFGPRISADFVELKARDASFPQALIAPARADLAAPLDDGRMMAMIADFFEAALGHPSRPAAPATRDAAPAPRQGQVSNG</sequence>
<keyword evidence="3" id="KW-0315">Glutamine amidotransferase</keyword>
<dbReference type="PANTHER" id="PTHR42695:SF5">
    <property type="entry name" value="GLUTAMINE AMIDOTRANSFERASE YLR126C-RELATED"/>
    <property type="match status" value="1"/>
</dbReference>
<dbReference type="Proteomes" id="UP000245680">
    <property type="component" value="Unassembled WGS sequence"/>
</dbReference>
<protein>
    <submittedName>
        <fullName evidence="3">Glutamine amidotransferase</fullName>
    </submittedName>
</protein>
<accession>A0A2V2LFK5</accession>
<dbReference type="InterPro" id="IPR017926">
    <property type="entry name" value="GATASE"/>
</dbReference>
<dbReference type="RefSeq" id="WP_109810209.1">
    <property type="nucleotide sequence ID" value="NZ_QGKU01000010.1"/>
</dbReference>
<dbReference type="Gene3D" id="3.40.50.880">
    <property type="match status" value="1"/>
</dbReference>
<reference evidence="3 4" key="1">
    <citation type="submission" date="2018-05" db="EMBL/GenBank/DDBJ databases">
        <title>Rhodobacteraceae gen. nov., sp. nov. isolated from sea water.</title>
        <authorList>
            <person name="Ren Y."/>
        </authorList>
    </citation>
    <scope>NUCLEOTIDE SEQUENCE [LARGE SCALE GENOMIC DNA]</scope>
    <source>
        <strain evidence="3 4">TG-679</strain>
    </source>
</reference>
<evidence type="ECO:0000256" key="1">
    <source>
        <dbReference type="SAM" id="MobiDB-lite"/>
    </source>
</evidence>
<gene>
    <name evidence="3" type="ORF">DKT77_02645</name>
</gene>
<dbReference type="EMBL" id="QGKU01000010">
    <property type="protein sequence ID" value="PWR04225.1"/>
    <property type="molecule type" value="Genomic_DNA"/>
</dbReference>
<dbReference type="Pfam" id="PF00117">
    <property type="entry name" value="GATase"/>
    <property type="match status" value="1"/>
</dbReference>
<dbReference type="OrthoDB" id="7365442at2"/>
<keyword evidence="4" id="KW-1185">Reference proteome</keyword>
<dbReference type="InterPro" id="IPR029062">
    <property type="entry name" value="Class_I_gatase-like"/>
</dbReference>
<dbReference type="SUPFAM" id="SSF52317">
    <property type="entry name" value="Class I glutamine amidotransferase-like"/>
    <property type="match status" value="1"/>
</dbReference>
<dbReference type="GO" id="GO:0005829">
    <property type="term" value="C:cytosol"/>
    <property type="evidence" value="ECO:0007669"/>
    <property type="project" value="TreeGrafter"/>
</dbReference>